<evidence type="ECO:0000313" key="1">
    <source>
        <dbReference type="EMBL" id="MFA1541023.1"/>
    </source>
</evidence>
<protein>
    <submittedName>
        <fullName evidence="1">Uncharacterized protein</fullName>
    </submittedName>
</protein>
<reference evidence="1 2" key="1">
    <citation type="submission" date="2023-11" db="EMBL/GenBank/DDBJ databases">
        <title>Actinomadura monticuli sp. nov., isolated from volcanic ash.</title>
        <authorList>
            <person name="Lee S.D."/>
            <person name="Yang H."/>
            <person name="Kim I.S."/>
        </authorList>
    </citation>
    <scope>NUCLEOTIDE SEQUENCE [LARGE SCALE GENOMIC DNA]</scope>
    <source>
        <strain evidence="1 2">DLS-62</strain>
    </source>
</reference>
<accession>A0ABV4QCX3</accession>
<proteinExistence type="predicted"/>
<comment type="caution">
    <text evidence="1">The sequence shown here is derived from an EMBL/GenBank/DDBJ whole genome shotgun (WGS) entry which is preliminary data.</text>
</comment>
<dbReference type="EMBL" id="JAXCEI010000008">
    <property type="protein sequence ID" value="MFA1541023.1"/>
    <property type="molecule type" value="Genomic_DNA"/>
</dbReference>
<dbReference type="Proteomes" id="UP001569963">
    <property type="component" value="Unassembled WGS sequence"/>
</dbReference>
<keyword evidence="2" id="KW-1185">Reference proteome</keyword>
<gene>
    <name evidence="1" type="ORF">SM611_19010</name>
</gene>
<name>A0ABV4QCX3_9ACTN</name>
<organism evidence="1 2">
    <name type="scientific">Actinomadura monticuli</name>
    <dbReference type="NCBI Taxonomy" id="3097367"/>
    <lineage>
        <taxon>Bacteria</taxon>
        <taxon>Bacillati</taxon>
        <taxon>Actinomycetota</taxon>
        <taxon>Actinomycetes</taxon>
        <taxon>Streptosporangiales</taxon>
        <taxon>Thermomonosporaceae</taxon>
        <taxon>Actinomadura</taxon>
    </lineage>
</organism>
<dbReference type="RefSeq" id="WP_371951075.1">
    <property type="nucleotide sequence ID" value="NZ_JAXCEI010000008.1"/>
</dbReference>
<sequence length="76" mass="8407">MSLRPLEDTAVIDVRPIQKDSAQALALKYGVLAWFGHHTREWWALVDGRVLVGARCPERLGQAIAAVRRRSVSGSP</sequence>
<evidence type="ECO:0000313" key="2">
    <source>
        <dbReference type="Proteomes" id="UP001569963"/>
    </source>
</evidence>